<dbReference type="Proteomes" id="UP001597097">
    <property type="component" value="Unassembled WGS sequence"/>
</dbReference>
<dbReference type="InterPro" id="IPR006016">
    <property type="entry name" value="UspA"/>
</dbReference>
<gene>
    <name evidence="2" type="ORF">ACFSJ0_09705</name>
</gene>
<sequence length="288" mass="30097">MSRAIVVGVDGSPSAGSALGWAADDASRRGLPLRIVLVREPWAAEHPPTAASDRQTLTERCTYVLDQAADQVRRLIPKLEVSTAVITGAVIERLKSESETADSVVVGSRGLGGFAGLVLGSVGLGLAGHAHSPVVIVRMPVPGSHGEIVVGFDGSPFAESALDYALEQARARRTPVRVVYAQRTPMLTPHPVGYGPLLTGALGDEAAEIRLRLAPWHEKYPDVEVIESTVPGHPVPVLARASETAALVVVGSRGLGGFASAALGSVSHGVLHRTRCPVAVVRPAWRPS</sequence>
<dbReference type="RefSeq" id="WP_219539906.1">
    <property type="nucleotide sequence ID" value="NZ_JAHKRM010000089.1"/>
</dbReference>
<feature type="domain" description="UspA" evidence="1">
    <location>
        <begin position="148"/>
        <end position="282"/>
    </location>
</feature>
<accession>A0ABW4G3W1</accession>
<dbReference type="EMBL" id="JBHUCM010000009">
    <property type="protein sequence ID" value="MFD1537309.1"/>
    <property type="molecule type" value="Genomic_DNA"/>
</dbReference>
<evidence type="ECO:0000313" key="3">
    <source>
        <dbReference type="Proteomes" id="UP001597097"/>
    </source>
</evidence>
<dbReference type="PANTHER" id="PTHR46553">
    <property type="entry name" value="ADENINE NUCLEOTIDE ALPHA HYDROLASES-LIKE SUPERFAMILY PROTEIN"/>
    <property type="match status" value="1"/>
</dbReference>
<protein>
    <submittedName>
        <fullName evidence="2">Universal stress protein</fullName>
    </submittedName>
</protein>
<organism evidence="2 3">
    <name type="scientific">Nonomuraea guangzhouensis</name>
    <dbReference type="NCBI Taxonomy" id="1291555"/>
    <lineage>
        <taxon>Bacteria</taxon>
        <taxon>Bacillati</taxon>
        <taxon>Actinomycetota</taxon>
        <taxon>Actinomycetes</taxon>
        <taxon>Streptosporangiales</taxon>
        <taxon>Streptosporangiaceae</taxon>
        <taxon>Nonomuraea</taxon>
    </lineage>
</organism>
<evidence type="ECO:0000259" key="1">
    <source>
        <dbReference type="Pfam" id="PF00582"/>
    </source>
</evidence>
<name>A0ABW4G3W1_9ACTN</name>
<feature type="domain" description="UspA" evidence="1">
    <location>
        <begin position="1"/>
        <end position="138"/>
    </location>
</feature>
<dbReference type="PANTHER" id="PTHR46553:SF3">
    <property type="entry name" value="ADENINE NUCLEOTIDE ALPHA HYDROLASES-LIKE SUPERFAMILY PROTEIN"/>
    <property type="match status" value="1"/>
</dbReference>
<reference evidence="3" key="1">
    <citation type="journal article" date="2019" name="Int. J. Syst. Evol. Microbiol.">
        <title>The Global Catalogue of Microorganisms (GCM) 10K type strain sequencing project: providing services to taxonomists for standard genome sequencing and annotation.</title>
        <authorList>
            <consortium name="The Broad Institute Genomics Platform"/>
            <consortium name="The Broad Institute Genome Sequencing Center for Infectious Disease"/>
            <person name="Wu L."/>
            <person name="Ma J."/>
        </authorList>
    </citation>
    <scope>NUCLEOTIDE SEQUENCE [LARGE SCALE GENOMIC DNA]</scope>
    <source>
        <strain evidence="3">CGMCC 1.15399</strain>
    </source>
</reference>
<evidence type="ECO:0000313" key="2">
    <source>
        <dbReference type="EMBL" id="MFD1537309.1"/>
    </source>
</evidence>
<comment type="caution">
    <text evidence="2">The sequence shown here is derived from an EMBL/GenBank/DDBJ whole genome shotgun (WGS) entry which is preliminary data.</text>
</comment>
<keyword evidence="3" id="KW-1185">Reference proteome</keyword>
<proteinExistence type="predicted"/>
<dbReference type="Pfam" id="PF00582">
    <property type="entry name" value="Usp"/>
    <property type="match status" value="2"/>
</dbReference>